<dbReference type="AlphaFoldDB" id="A0A1E5V2K3"/>
<dbReference type="SUPFAM" id="SSF49764">
    <property type="entry name" value="HSP20-like chaperones"/>
    <property type="match status" value="1"/>
</dbReference>
<reference evidence="1 2" key="1">
    <citation type="submission" date="2016-09" db="EMBL/GenBank/DDBJ databases">
        <title>The draft genome of Dichanthelium oligosanthes: A C3 panicoid grass species.</title>
        <authorList>
            <person name="Studer A.J."/>
            <person name="Schnable J.C."/>
            <person name="Brutnell T.P."/>
        </authorList>
    </citation>
    <scope>NUCLEOTIDE SEQUENCE [LARGE SCALE GENOMIC DNA]</scope>
    <source>
        <strain evidence="2">cv. Kellogg 1175</strain>
        <tissue evidence="1">Leaf</tissue>
    </source>
</reference>
<proteinExistence type="predicted"/>
<gene>
    <name evidence="1" type="ORF">BAE44_0019707</name>
</gene>
<accession>A0A1E5V2K3</accession>
<organism evidence="1 2">
    <name type="scientific">Dichanthelium oligosanthes</name>
    <dbReference type="NCBI Taxonomy" id="888268"/>
    <lineage>
        <taxon>Eukaryota</taxon>
        <taxon>Viridiplantae</taxon>
        <taxon>Streptophyta</taxon>
        <taxon>Embryophyta</taxon>
        <taxon>Tracheophyta</taxon>
        <taxon>Spermatophyta</taxon>
        <taxon>Magnoliopsida</taxon>
        <taxon>Liliopsida</taxon>
        <taxon>Poales</taxon>
        <taxon>Poaceae</taxon>
        <taxon>PACMAD clade</taxon>
        <taxon>Panicoideae</taxon>
        <taxon>Panicodae</taxon>
        <taxon>Paniceae</taxon>
        <taxon>Dichantheliinae</taxon>
        <taxon>Dichanthelium</taxon>
    </lineage>
</organism>
<protein>
    <submittedName>
        <fullName evidence="1">Uncharacterized protein</fullName>
    </submittedName>
</protein>
<evidence type="ECO:0000313" key="2">
    <source>
        <dbReference type="Proteomes" id="UP000095767"/>
    </source>
</evidence>
<dbReference type="OrthoDB" id="674236at2759"/>
<dbReference type="EMBL" id="LWDX02054095">
    <property type="protein sequence ID" value="OEL19274.1"/>
    <property type="molecule type" value="Genomic_DNA"/>
</dbReference>
<keyword evidence="2" id="KW-1185">Reference proteome</keyword>
<evidence type="ECO:0000313" key="1">
    <source>
        <dbReference type="EMBL" id="OEL19274.1"/>
    </source>
</evidence>
<dbReference type="InterPro" id="IPR008978">
    <property type="entry name" value="HSP20-like_chaperone"/>
</dbReference>
<name>A0A1E5V2K3_9POAL</name>
<comment type="caution">
    <text evidence="1">The sequence shown here is derived from an EMBL/GenBank/DDBJ whole genome shotgun (WGS) entry which is preliminary data.</text>
</comment>
<sequence>MSMLGSYTLLSGARPLPGKLSHQALQLRKPLAASVALPCVPFIPCKQHSRAPRFVCYAEKNTYNIQPGGGNNWSITEDNTHVTLKFNVGDKTSQDKLSVTTTEDLVHLVIKYTGDPKDDSPASEMDVRLLMPYGYDCKQVTASIGHDGWLHVIITKPKPHNIGIK</sequence>
<dbReference type="Proteomes" id="UP000095767">
    <property type="component" value="Unassembled WGS sequence"/>
</dbReference>